<name>A0A7Y3RAI2_9FLAO</name>
<dbReference type="Proteomes" id="UP000536509">
    <property type="component" value="Unassembled WGS sequence"/>
</dbReference>
<dbReference type="RefSeq" id="WP_171223081.1">
    <property type="nucleotide sequence ID" value="NZ_CP121446.1"/>
</dbReference>
<organism evidence="2 3">
    <name type="scientific">Flavobacterium rivulicola</name>
    <dbReference type="NCBI Taxonomy" id="2732161"/>
    <lineage>
        <taxon>Bacteria</taxon>
        <taxon>Pseudomonadati</taxon>
        <taxon>Bacteroidota</taxon>
        <taxon>Flavobacteriia</taxon>
        <taxon>Flavobacteriales</taxon>
        <taxon>Flavobacteriaceae</taxon>
        <taxon>Flavobacterium</taxon>
    </lineage>
</organism>
<reference evidence="2 3" key="1">
    <citation type="submission" date="2020-05" db="EMBL/GenBank/DDBJ databases">
        <title>Draft genome of Flavobacterium sp. IMCC34852.</title>
        <authorList>
            <person name="Song J."/>
            <person name="Cho J.-C."/>
        </authorList>
    </citation>
    <scope>NUCLEOTIDE SEQUENCE [LARGE SCALE GENOMIC DNA]</scope>
    <source>
        <strain evidence="2 3">IMCC34852</strain>
    </source>
</reference>
<dbReference type="EMBL" id="JABEVX010000008">
    <property type="protein sequence ID" value="NNT72920.1"/>
    <property type="molecule type" value="Genomic_DNA"/>
</dbReference>
<feature type="transmembrane region" description="Helical" evidence="1">
    <location>
        <begin position="26"/>
        <end position="42"/>
    </location>
</feature>
<protein>
    <submittedName>
        <fullName evidence="2">Uncharacterized protein</fullName>
    </submittedName>
</protein>
<proteinExistence type="predicted"/>
<sequence>MKKLVFPFMIVAIIVGFYEQTKAKPNVFILVLAVIVFMYGVMKMSAKTPSKHSETEEEHDN</sequence>
<keyword evidence="1" id="KW-1133">Transmembrane helix</keyword>
<dbReference type="AlphaFoldDB" id="A0A7Y3RAI2"/>
<keyword evidence="3" id="KW-1185">Reference proteome</keyword>
<evidence type="ECO:0000256" key="1">
    <source>
        <dbReference type="SAM" id="Phobius"/>
    </source>
</evidence>
<accession>A0A7Y3RAI2</accession>
<keyword evidence="1" id="KW-0812">Transmembrane</keyword>
<gene>
    <name evidence="2" type="ORF">HKT18_11890</name>
</gene>
<evidence type="ECO:0000313" key="2">
    <source>
        <dbReference type="EMBL" id="NNT72920.1"/>
    </source>
</evidence>
<keyword evidence="1" id="KW-0472">Membrane</keyword>
<evidence type="ECO:0000313" key="3">
    <source>
        <dbReference type="Proteomes" id="UP000536509"/>
    </source>
</evidence>
<comment type="caution">
    <text evidence="2">The sequence shown here is derived from an EMBL/GenBank/DDBJ whole genome shotgun (WGS) entry which is preliminary data.</text>
</comment>